<gene>
    <name evidence="9" type="ORF">IWH25_15915</name>
</gene>
<protein>
    <submittedName>
        <fullName evidence="9">NAD(P)H-dependent oxidoreductase subunit E</fullName>
    </submittedName>
</protein>
<evidence type="ECO:0000313" key="10">
    <source>
        <dbReference type="Proteomes" id="UP000663444"/>
    </source>
</evidence>
<dbReference type="PROSITE" id="PS00644">
    <property type="entry name" value="COMPLEX1_51K_1"/>
    <property type="match status" value="1"/>
</dbReference>
<comment type="cofactor">
    <cofactor evidence="2">
        <name>[4Fe-4S] cluster</name>
        <dbReference type="ChEBI" id="CHEBI:49883"/>
    </cofactor>
</comment>
<dbReference type="Pfam" id="PF01257">
    <property type="entry name" value="2Fe-2S_thioredx"/>
    <property type="match status" value="1"/>
</dbReference>
<keyword evidence="6" id="KW-0408">Iron</keyword>
<evidence type="ECO:0000256" key="2">
    <source>
        <dbReference type="ARBA" id="ARBA00001966"/>
    </source>
</evidence>
<evidence type="ECO:0000256" key="5">
    <source>
        <dbReference type="ARBA" id="ARBA00022723"/>
    </source>
</evidence>
<sequence length="629" mass="67450">MGEKSKAPAAVLPTILQRWRNDPTALVQILREAQEETDWISPELIDALAAALHLPRAKIEGVAGFYSFFYTRPRGRYRVLFADNIVERMQGSVALRERMCRNLWVESGKVSEDGLVSVDTTSCIGMGDQGPALLVNNRAVPNLDAARIDRLCELIRGEVPLADWPTDLFVVADNVRQAGVLLGNDLQPGDALRAAHGRAAGDGIEASNARSWREGLPAGLAGPVAVIEEIRRAGLRGRGGAGFATALKWDACRNAPLAAGRQRIVVCNADEGEPGTFKDRVLLASHADLVLEGMTVAAYAVGAARGFLYLRGEYRHLLGPLLAVLARRRAAGLLGRAILGIAGFDFDIEIHLGAGAYVCGEESALIESLEGKRGTPRNRPPFPVTHGYLEQPTVVDNVETFACAALIAQHGGDWFAGIGTAKSTGTKLLSVSGDVARPGIYEFPFGVSVGEVLAAAGTADTQAVQVGGPSGTCVGAAEFGRRIAFEDVPSAGAFMVFDSTRDMFEVARNFTHFFAHESCGFCTPCRVGTPLLKNLMDKLANGHGSPYDFAEIEKMNHILQQMSHCGLGHSACNPVLDTIARFRPAYERRLSNASFEPAFDLDRALAPARQMTGRDDAGAHLSIHAEEEQ</sequence>
<dbReference type="Gene3D" id="1.20.1440.230">
    <property type="entry name" value="NADH-ubiquinone oxidoreductase 51kDa subunit, iron-sulphur binding domain"/>
    <property type="match status" value="1"/>
</dbReference>
<evidence type="ECO:0000259" key="8">
    <source>
        <dbReference type="SMART" id="SM00928"/>
    </source>
</evidence>
<keyword evidence="5" id="KW-0479">Metal-binding</keyword>
<dbReference type="PROSITE" id="PS00645">
    <property type="entry name" value="COMPLEX1_51K_2"/>
    <property type="match status" value="1"/>
</dbReference>
<accession>A0A974PXW8</accession>
<dbReference type="SMART" id="SM00928">
    <property type="entry name" value="NADH_4Fe-4S"/>
    <property type="match status" value="1"/>
</dbReference>
<dbReference type="InterPro" id="IPR019575">
    <property type="entry name" value="Nuop51_4Fe4S-bd"/>
</dbReference>
<dbReference type="SUPFAM" id="SSF52833">
    <property type="entry name" value="Thioredoxin-like"/>
    <property type="match status" value="1"/>
</dbReference>
<dbReference type="Proteomes" id="UP000663444">
    <property type="component" value="Chromosome"/>
</dbReference>
<dbReference type="SUPFAM" id="SSF140490">
    <property type="entry name" value="Nqo1C-terminal domain-like"/>
    <property type="match status" value="1"/>
</dbReference>
<dbReference type="AlphaFoldDB" id="A0A974PXW8"/>
<keyword evidence="10" id="KW-1185">Reference proteome</keyword>
<dbReference type="Gene3D" id="1.10.10.1590">
    <property type="entry name" value="NADH-quinone oxidoreductase subunit E"/>
    <property type="match status" value="1"/>
</dbReference>
<dbReference type="Gene3D" id="3.40.30.10">
    <property type="entry name" value="Glutaredoxin"/>
    <property type="match status" value="1"/>
</dbReference>
<dbReference type="FunFam" id="3.40.50.11540:FF:000001">
    <property type="entry name" value="NADH dehydrogenase [ubiquinone] flavoprotein 1, mitochondrial"/>
    <property type="match status" value="1"/>
</dbReference>
<dbReference type="Pfam" id="PF10589">
    <property type="entry name" value="NADH_4Fe-4S"/>
    <property type="match status" value="1"/>
</dbReference>
<evidence type="ECO:0000256" key="6">
    <source>
        <dbReference type="ARBA" id="ARBA00023004"/>
    </source>
</evidence>
<dbReference type="SUPFAM" id="SSF142984">
    <property type="entry name" value="Nqo1 middle domain-like"/>
    <property type="match status" value="1"/>
</dbReference>
<evidence type="ECO:0000256" key="4">
    <source>
        <dbReference type="ARBA" id="ARBA00022485"/>
    </source>
</evidence>
<dbReference type="GO" id="GO:0046872">
    <property type="term" value="F:metal ion binding"/>
    <property type="evidence" value="ECO:0007669"/>
    <property type="project" value="UniProtKB-KW"/>
</dbReference>
<organism evidence="9 10">
    <name type="scientific">Azospira restricta</name>
    <dbReference type="NCBI Taxonomy" id="404405"/>
    <lineage>
        <taxon>Bacteria</taxon>
        <taxon>Pseudomonadati</taxon>
        <taxon>Pseudomonadota</taxon>
        <taxon>Betaproteobacteria</taxon>
        <taxon>Rhodocyclales</taxon>
        <taxon>Rhodocyclaceae</taxon>
        <taxon>Azospira</taxon>
    </lineage>
</organism>
<dbReference type="GO" id="GO:0008137">
    <property type="term" value="F:NADH dehydrogenase (ubiquinone) activity"/>
    <property type="evidence" value="ECO:0007669"/>
    <property type="project" value="InterPro"/>
</dbReference>
<dbReference type="InterPro" id="IPR037225">
    <property type="entry name" value="Nuo51_FMN-bd_sf"/>
</dbReference>
<dbReference type="GO" id="GO:0051539">
    <property type="term" value="F:4 iron, 4 sulfur cluster binding"/>
    <property type="evidence" value="ECO:0007669"/>
    <property type="project" value="UniProtKB-KW"/>
</dbReference>
<dbReference type="KEGG" id="ares:IWH25_15915"/>
<dbReference type="InterPro" id="IPR011538">
    <property type="entry name" value="Nuo51_FMN-bd"/>
</dbReference>
<evidence type="ECO:0000256" key="1">
    <source>
        <dbReference type="ARBA" id="ARBA00001917"/>
    </source>
</evidence>
<dbReference type="InterPro" id="IPR037207">
    <property type="entry name" value="Nuop51_4Fe4S-bd_sf"/>
</dbReference>
<dbReference type="Pfam" id="PF10531">
    <property type="entry name" value="SLBB"/>
    <property type="match status" value="1"/>
</dbReference>
<proteinExistence type="inferred from homology"/>
<dbReference type="SUPFAM" id="SSF142019">
    <property type="entry name" value="Nqo1 FMN-binding domain-like"/>
    <property type="match status" value="1"/>
</dbReference>
<evidence type="ECO:0000256" key="3">
    <source>
        <dbReference type="ARBA" id="ARBA00007523"/>
    </source>
</evidence>
<comment type="similarity">
    <text evidence="3">Belongs to the complex I 51 kDa subunit family.</text>
</comment>
<keyword evidence="7" id="KW-0411">Iron-sulfur</keyword>
<dbReference type="Gene3D" id="3.10.20.600">
    <property type="match status" value="1"/>
</dbReference>
<dbReference type="GO" id="GO:0010181">
    <property type="term" value="F:FMN binding"/>
    <property type="evidence" value="ECO:0007669"/>
    <property type="project" value="InterPro"/>
</dbReference>
<dbReference type="RefSeq" id="WP_203386745.1">
    <property type="nucleotide sequence ID" value="NZ_CP064781.1"/>
</dbReference>
<comment type="cofactor">
    <cofactor evidence="1">
        <name>FMN</name>
        <dbReference type="ChEBI" id="CHEBI:58210"/>
    </cofactor>
</comment>
<dbReference type="InterPro" id="IPR019554">
    <property type="entry name" value="Soluble_ligand-bd"/>
</dbReference>
<evidence type="ECO:0000256" key="7">
    <source>
        <dbReference type="ARBA" id="ARBA00023014"/>
    </source>
</evidence>
<dbReference type="Pfam" id="PF01512">
    <property type="entry name" value="Complex1_51K"/>
    <property type="match status" value="1"/>
</dbReference>
<evidence type="ECO:0000313" key="9">
    <source>
        <dbReference type="EMBL" id="QRJ63216.1"/>
    </source>
</evidence>
<feature type="domain" description="NADH-ubiquinone oxidoreductase 51kDa subunit iron-sulphur binding" evidence="8">
    <location>
        <begin position="504"/>
        <end position="549"/>
    </location>
</feature>
<dbReference type="InterPro" id="IPR001949">
    <property type="entry name" value="NADH-UbQ_OxRdtase_51kDa_CS"/>
</dbReference>
<keyword evidence="4" id="KW-0004">4Fe-4S</keyword>
<dbReference type="EMBL" id="CP064781">
    <property type="protein sequence ID" value="QRJ63216.1"/>
    <property type="molecule type" value="Genomic_DNA"/>
</dbReference>
<name>A0A974PXW8_9RHOO</name>
<dbReference type="InterPro" id="IPR041921">
    <property type="entry name" value="NuoE_N"/>
</dbReference>
<dbReference type="PANTHER" id="PTHR43578:SF3">
    <property type="entry name" value="NADH-QUINONE OXIDOREDUCTASE SUBUNIT F"/>
    <property type="match status" value="1"/>
</dbReference>
<dbReference type="PANTHER" id="PTHR43578">
    <property type="entry name" value="NADH-QUINONE OXIDOREDUCTASE SUBUNIT F"/>
    <property type="match status" value="1"/>
</dbReference>
<dbReference type="InterPro" id="IPR036249">
    <property type="entry name" value="Thioredoxin-like_sf"/>
</dbReference>
<reference evidence="9" key="1">
    <citation type="submission" date="2020-11" db="EMBL/GenBank/DDBJ databases">
        <title>Azospira restricta DSM 18626 genome sequence.</title>
        <authorList>
            <person name="Moe W.M."/>
        </authorList>
    </citation>
    <scope>NUCLEOTIDE SEQUENCE</scope>
    <source>
        <strain evidence="9">DSM 18626</strain>
    </source>
</reference>
<dbReference type="Gene3D" id="3.40.50.11540">
    <property type="entry name" value="NADH-ubiquinone oxidoreductase 51kDa subunit"/>
    <property type="match status" value="1"/>
</dbReference>